<name>A0A178FCP1_TRIVO</name>
<accession>A0A178FCP1</accession>
<dbReference type="Proteomes" id="UP000243519">
    <property type="component" value="Unassembled WGS sequence"/>
</dbReference>
<dbReference type="OrthoDB" id="4158609at2759"/>
<dbReference type="EMBL" id="LHPN01000010">
    <property type="protein sequence ID" value="OAL70231.1"/>
    <property type="molecule type" value="Genomic_DNA"/>
</dbReference>
<sequence>MSDRPERPPVWVRGGPPYFYHPRRPSAPSAPSEVANEELRRASTTSSIPSVTGIVPDRSSSISSTTSATQNAQQAGVASTLFPFMAKDRSGSISSESGTGPERDQSKRRSSHSEGSYAGLMTQKRMSEDPLFASRRESWREQAANSRPDDRRFLSRWWDNFVKGERQAPPKNK</sequence>
<reference evidence="2 3" key="1">
    <citation type="submission" date="2016-05" db="EMBL/GenBank/DDBJ databases">
        <title>Genome sequencing of Trichophyton violaceum CMCC(F)T3l isolated from hair.</title>
        <authorList>
            <person name="Zhan P."/>
            <person name="Tao Y."/>
            <person name="Liu W."/>
        </authorList>
    </citation>
    <scope>NUCLEOTIDE SEQUENCE [LARGE SCALE GENOMIC DNA]</scope>
    <source>
        <strain evidence="3">CMCC(F)T3l</strain>
    </source>
</reference>
<dbReference type="AlphaFoldDB" id="A0A178FCP1"/>
<protein>
    <submittedName>
        <fullName evidence="2">Uncharacterized protein</fullName>
    </submittedName>
</protein>
<evidence type="ECO:0000313" key="3">
    <source>
        <dbReference type="Proteomes" id="UP000243519"/>
    </source>
</evidence>
<comment type="caution">
    <text evidence="2">The sequence shown here is derived from an EMBL/GenBank/DDBJ whole genome shotgun (WGS) entry which is preliminary data.</text>
</comment>
<feature type="compositionally biased region" description="Low complexity" evidence="1">
    <location>
        <begin position="59"/>
        <end position="75"/>
    </location>
</feature>
<evidence type="ECO:0000313" key="2">
    <source>
        <dbReference type="EMBL" id="OAL70231.1"/>
    </source>
</evidence>
<proteinExistence type="predicted"/>
<organism evidence="2 3">
    <name type="scientific">Trichophyton violaceum</name>
    <dbReference type="NCBI Taxonomy" id="34388"/>
    <lineage>
        <taxon>Eukaryota</taxon>
        <taxon>Fungi</taxon>
        <taxon>Dikarya</taxon>
        <taxon>Ascomycota</taxon>
        <taxon>Pezizomycotina</taxon>
        <taxon>Eurotiomycetes</taxon>
        <taxon>Eurotiomycetidae</taxon>
        <taxon>Onygenales</taxon>
        <taxon>Arthrodermataceae</taxon>
        <taxon>Trichophyton</taxon>
    </lineage>
</organism>
<gene>
    <name evidence="2" type="ORF">A7D00_5762</name>
</gene>
<evidence type="ECO:0000256" key="1">
    <source>
        <dbReference type="SAM" id="MobiDB-lite"/>
    </source>
</evidence>
<keyword evidence="3" id="KW-1185">Reference proteome</keyword>
<feature type="region of interest" description="Disordered" evidence="1">
    <location>
        <begin position="1"/>
        <end position="150"/>
    </location>
</feature>